<comment type="caution">
    <text evidence="2">The sequence shown here is derived from an EMBL/GenBank/DDBJ whole genome shotgun (WGS) entry which is preliminary data.</text>
</comment>
<feature type="region of interest" description="Disordered" evidence="1">
    <location>
        <begin position="1"/>
        <end position="67"/>
    </location>
</feature>
<organism evidence="2 3">
    <name type="scientific">Datura stramonium</name>
    <name type="common">Jimsonweed</name>
    <name type="synonym">Common thornapple</name>
    <dbReference type="NCBI Taxonomy" id="4076"/>
    <lineage>
        <taxon>Eukaryota</taxon>
        <taxon>Viridiplantae</taxon>
        <taxon>Streptophyta</taxon>
        <taxon>Embryophyta</taxon>
        <taxon>Tracheophyta</taxon>
        <taxon>Spermatophyta</taxon>
        <taxon>Magnoliopsida</taxon>
        <taxon>eudicotyledons</taxon>
        <taxon>Gunneridae</taxon>
        <taxon>Pentapetalae</taxon>
        <taxon>asterids</taxon>
        <taxon>lamiids</taxon>
        <taxon>Solanales</taxon>
        <taxon>Solanaceae</taxon>
        <taxon>Solanoideae</taxon>
        <taxon>Datureae</taxon>
        <taxon>Datura</taxon>
    </lineage>
</organism>
<feature type="compositionally biased region" description="Polar residues" evidence="1">
    <location>
        <begin position="1"/>
        <end position="11"/>
    </location>
</feature>
<protein>
    <submittedName>
        <fullName evidence="2">Uncharacterized protein</fullName>
    </submittedName>
</protein>
<reference evidence="2 3" key="1">
    <citation type="journal article" date="2021" name="BMC Genomics">
        <title>Datura genome reveals duplications of psychoactive alkaloid biosynthetic genes and high mutation rate following tissue culture.</title>
        <authorList>
            <person name="Rajewski A."/>
            <person name="Carter-House D."/>
            <person name="Stajich J."/>
            <person name="Litt A."/>
        </authorList>
    </citation>
    <scope>NUCLEOTIDE SEQUENCE [LARGE SCALE GENOMIC DNA]</scope>
    <source>
        <strain evidence="2">AR-01</strain>
    </source>
</reference>
<accession>A0ABS8VF32</accession>
<dbReference type="Proteomes" id="UP000823775">
    <property type="component" value="Unassembled WGS sequence"/>
</dbReference>
<name>A0ABS8VF32_DATST</name>
<feature type="non-terminal residue" evidence="2">
    <location>
        <position position="67"/>
    </location>
</feature>
<dbReference type="EMBL" id="JACEIK010004592">
    <property type="protein sequence ID" value="MCD9645898.1"/>
    <property type="molecule type" value="Genomic_DNA"/>
</dbReference>
<keyword evidence="3" id="KW-1185">Reference proteome</keyword>
<evidence type="ECO:0000313" key="2">
    <source>
        <dbReference type="EMBL" id="MCD9645898.1"/>
    </source>
</evidence>
<feature type="compositionally biased region" description="Basic and acidic residues" evidence="1">
    <location>
        <begin position="20"/>
        <end position="29"/>
    </location>
</feature>
<evidence type="ECO:0000256" key="1">
    <source>
        <dbReference type="SAM" id="MobiDB-lite"/>
    </source>
</evidence>
<sequence>MANSEENSNQRHANKGSVAQEERIRSEKSIEEEEGARDDSSKSNEDGGVANNTSVETHELFNSPETR</sequence>
<gene>
    <name evidence="2" type="ORF">HAX54_035251</name>
</gene>
<evidence type="ECO:0000313" key="3">
    <source>
        <dbReference type="Proteomes" id="UP000823775"/>
    </source>
</evidence>
<proteinExistence type="predicted"/>